<feature type="compositionally biased region" description="Basic residues" evidence="1">
    <location>
        <begin position="1761"/>
        <end position="1770"/>
    </location>
</feature>
<dbReference type="GO" id="GO:0009986">
    <property type="term" value="C:cell surface"/>
    <property type="evidence" value="ECO:0007669"/>
    <property type="project" value="TreeGrafter"/>
</dbReference>
<feature type="compositionally biased region" description="Polar residues" evidence="1">
    <location>
        <begin position="132"/>
        <end position="149"/>
    </location>
</feature>
<feature type="compositionally biased region" description="Polar residues" evidence="1">
    <location>
        <begin position="578"/>
        <end position="589"/>
    </location>
</feature>
<dbReference type="GO" id="GO:0004435">
    <property type="term" value="F:phosphatidylinositol-4,5-bisphosphate phospholipase C activity"/>
    <property type="evidence" value="ECO:0007669"/>
    <property type="project" value="InterPro"/>
</dbReference>
<feature type="region of interest" description="Disordered" evidence="1">
    <location>
        <begin position="861"/>
        <end position="881"/>
    </location>
</feature>
<feature type="compositionally biased region" description="Low complexity" evidence="1">
    <location>
        <begin position="532"/>
        <end position="551"/>
    </location>
</feature>
<feature type="compositionally biased region" description="Low complexity" evidence="1">
    <location>
        <begin position="296"/>
        <end position="331"/>
    </location>
</feature>
<feature type="region of interest" description="Disordered" evidence="1">
    <location>
        <begin position="230"/>
        <end position="589"/>
    </location>
</feature>
<name>A0A1G4MG91_LACFM</name>
<dbReference type="PANTHER" id="PTHR35778">
    <property type="entry name" value="SIGNALING MUCIN HKR1-RELATED"/>
    <property type="match status" value="1"/>
</dbReference>
<dbReference type="GO" id="GO:0000282">
    <property type="term" value="P:cellular bud site selection"/>
    <property type="evidence" value="ECO:0007669"/>
    <property type="project" value="TreeGrafter"/>
</dbReference>
<dbReference type="EMBL" id="LT598490">
    <property type="protein sequence ID" value="SCW02823.1"/>
    <property type="molecule type" value="Genomic_DNA"/>
</dbReference>
<dbReference type="PROSITE" id="PS50008">
    <property type="entry name" value="PIPLC_Y_DOMAIN"/>
    <property type="match status" value="1"/>
</dbReference>
<feature type="compositionally biased region" description="Low complexity" evidence="1">
    <location>
        <begin position="564"/>
        <end position="577"/>
    </location>
</feature>
<feature type="compositionally biased region" description="Polar residues" evidence="1">
    <location>
        <begin position="285"/>
        <end position="295"/>
    </location>
</feature>
<dbReference type="GO" id="GO:0005034">
    <property type="term" value="F:osmosensor activity"/>
    <property type="evidence" value="ECO:0007669"/>
    <property type="project" value="InterPro"/>
</dbReference>
<protein>
    <submittedName>
        <fullName evidence="5">LAFE_0F15060g1_1</fullName>
    </submittedName>
</protein>
<feature type="compositionally biased region" description="Basic residues" evidence="1">
    <location>
        <begin position="1791"/>
        <end position="1800"/>
    </location>
</feature>
<dbReference type="GO" id="GO:0001402">
    <property type="term" value="P:signal transduction involved in filamentous growth"/>
    <property type="evidence" value="ECO:0007669"/>
    <property type="project" value="TreeGrafter"/>
</dbReference>
<keyword evidence="2" id="KW-0812">Transmembrane</keyword>
<feature type="signal peptide" evidence="3">
    <location>
        <begin position="1"/>
        <end position="25"/>
    </location>
</feature>
<feature type="transmembrane region" description="Helical" evidence="2">
    <location>
        <begin position="1245"/>
        <end position="1267"/>
    </location>
</feature>
<feature type="compositionally biased region" description="Polar residues" evidence="1">
    <location>
        <begin position="340"/>
        <end position="359"/>
    </location>
</feature>
<feature type="compositionally biased region" description="Low complexity" evidence="1">
    <location>
        <begin position="383"/>
        <end position="400"/>
    </location>
</feature>
<keyword evidence="2" id="KW-0472">Membrane</keyword>
<feature type="compositionally biased region" description="Low complexity" evidence="1">
    <location>
        <begin position="428"/>
        <end position="452"/>
    </location>
</feature>
<feature type="region of interest" description="Disordered" evidence="1">
    <location>
        <begin position="66"/>
        <end position="90"/>
    </location>
</feature>
<evidence type="ECO:0000259" key="4">
    <source>
        <dbReference type="PROSITE" id="PS50008"/>
    </source>
</evidence>
<feature type="compositionally biased region" description="Acidic residues" evidence="1">
    <location>
        <begin position="1533"/>
        <end position="1559"/>
    </location>
</feature>
<feature type="region of interest" description="Disordered" evidence="1">
    <location>
        <begin position="909"/>
        <end position="961"/>
    </location>
</feature>
<feature type="compositionally biased region" description="Basic residues" evidence="1">
    <location>
        <begin position="1669"/>
        <end position="1680"/>
    </location>
</feature>
<feature type="region of interest" description="Disordered" evidence="1">
    <location>
        <begin position="127"/>
        <end position="218"/>
    </location>
</feature>
<proteinExistence type="predicted"/>
<dbReference type="GO" id="GO:0030427">
    <property type="term" value="C:site of polarized growth"/>
    <property type="evidence" value="ECO:0007669"/>
    <property type="project" value="TreeGrafter"/>
</dbReference>
<dbReference type="Proteomes" id="UP000190831">
    <property type="component" value="Chromosome F"/>
</dbReference>
<feature type="compositionally biased region" description="Low complexity" evidence="1">
    <location>
        <begin position="230"/>
        <end position="263"/>
    </location>
</feature>
<evidence type="ECO:0000256" key="3">
    <source>
        <dbReference type="SAM" id="SignalP"/>
    </source>
</evidence>
<keyword evidence="3" id="KW-0732">Signal</keyword>
<dbReference type="OrthoDB" id="3366093at2759"/>
<dbReference type="GO" id="GO:0031505">
    <property type="term" value="P:fungal-type cell wall organization"/>
    <property type="evidence" value="ECO:0007669"/>
    <property type="project" value="TreeGrafter"/>
</dbReference>
<feature type="region of interest" description="Disordered" evidence="1">
    <location>
        <begin position="1191"/>
        <end position="1233"/>
    </location>
</feature>
<feature type="region of interest" description="Disordered" evidence="1">
    <location>
        <begin position="667"/>
        <end position="689"/>
    </location>
</feature>
<feature type="region of interest" description="Disordered" evidence="1">
    <location>
        <begin position="1791"/>
        <end position="1820"/>
    </location>
</feature>
<feature type="compositionally biased region" description="Low complexity" evidence="1">
    <location>
        <begin position="67"/>
        <end position="90"/>
    </location>
</feature>
<dbReference type="OMA" id="HETIAVE"/>
<feature type="region of interest" description="Disordered" evidence="1">
    <location>
        <begin position="1753"/>
        <end position="1777"/>
    </location>
</feature>
<dbReference type="GO" id="GO:0006629">
    <property type="term" value="P:lipid metabolic process"/>
    <property type="evidence" value="ECO:0007669"/>
    <property type="project" value="InterPro"/>
</dbReference>
<keyword evidence="2" id="KW-1133">Transmembrane helix</keyword>
<dbReference type="GO" id="GO:0006972">
    <property type="term" value="P:hyperosmotic response"/>
    <property type="evidence" value="ECO:0007669"/>
    <property type="project" value="TreeGrafter"/>
</dbReference>
<gene>
    <name evidence="5" type="ORF">LAFE_0F15060G</name>
</gene>
<feature type="compositionally biased region" description="Polar residues" evidence="1">
    <location>
        <begin position="1217"/>
        <end position="1233"/>
    </location>
</feature>
<feature type="region of interest" description="Disordered" evidence="1">
    <location>
        <begin position="603"/>
        <end position="634"/>
    </location>
</feature>
<sequence>MARLRDMRLLWIIFLLLVELRRSHAQLLYERDSGVGSFQNTSATSADTTSNADWASELPIEAIGLDSSTTAPSSGSTSLQTSDSSASTSVAMLSTTELSSSEVDSSKSSLDYSSSPESTLSISLTASTTSSEVAISSQNTDGLTSSPIDTSSNPTEATSSTSAPSTTSPPYANLVSSSLQTTTSSSESTNTVSTTASSSSANEAQSSSDDRSSTSAFSEDTSDLVSSFETSSATSSALVSSSDTSEGISTGISSSSSATTAAAPLPVSTGESTTASPKPKERTSEQPSFTSSENPTASSQYSDTESSSYTDLTTSSISPSTSNTETSTITSVPSADPVITSLTDSDSEFTSSPYPSTADSGTLTTSTESSTSAYSGLAPYVNPDPTTTSSPYPSSLSTDTMSSEPFTDPVTTMLTDSDSEFTSSPYPSTADSGTSTTGTESLTTDTESSTTAYTGLAPSTNSDSITTSSPNPSTSYSETSTSRTYLSTKPVTTSITDSSSESASSPYQSTLDTDTLSTNSDTSTSEVITGATSSSDSGSTPSSSVHTSQTTYNNPEATLTSSPSPTTVNGETSTTSTDYSSNPITTISTESNPAFLSFTSSTSEAFGTTRPGQSTTSSITYRTDLDTTSSEGSIESITEISTMSSYLNSQETSYLSLSSPELTSSITPETFQTDSSTVPNTLTTASSSGPQYTTFSDSLFFETSISSSGDLSPTTIFNSGEHSASNTNEMTLTLTSSFSPVSILETSQGTLTDLASGSQSLFPTATSQISSLFTSSATSVATTTERSLFQISGTSLSSGVVVTDSATTSVSSSETNRVSGITVSSQSSPNSLMSSGASESMSTAVISNAFSTSSFMVLESGSGTISRPTESFSTTTTPTQQISIETQISSITMSSGNAPSFTVSNFQSTGNTLLSSSPELEQSGSETNPQSTVPITQNPSLTSAPTYSLTSAPEATSTSDWLPSNIITESETMNSASPSSFNPDAISTLPQVISPPTPLSQPEGYSIITIGFKQALNYPFLIENPLASAQIFSFLPRLLTYPFSTAPGTVAVHKRNEYNPTNAFSIVPQEETMSPAPLTAKIAKQKRLLLYSGDKNSSLEIERKGQNNSAIDFSYTAVAEIVPLVVSGKDYIVSVAVVYYPTEVVDYLQQMILVNTSMVYTNPEPSLDALANLIDPEIPITGIISSLDGGGSSGGTGSSDGGGSNPSSSTGGSSGDENQNSTDDNSGSLDDSTTEPMTFVITKRMLIFLPIFSFFIMAWIAIGLLLLNRLYRRDRVKRHINLHEKKWSDDDYYAYYVRKFSESSEFSSHDPEKQLGGPFGDEISSDNMEDNDLIHIEGRLFYSQSTGLTYFVDDVGNFFYAGMNGSLDGSTNKTTSSNNGALIDNESIDEYLYENESGKRSIQSAQSVPDSHAIEVDEDGNVVLPVSDLEDQQDDNHNTDTIESYNNNQYYKMTGLLSNGHSELHTDLGTAGVIDFINPLEGATGTLPISSDGSNPIIQLPAEHEDLEDYYYHLQQQDQGNKQHKVTSSGSGSEDDVRDYDVDDDDYGDIDHDDDDDVDDVHVGELDELDEEMYRRLSTISGLHTVSSSSNTYHSILAHQNLKKRQLSDGTSVPSFTHSSSLGGTSFSDNLYAATNSTPSLLANTPYTTHVSVHADHSPHLETPPIVQSKRKVKPKRPKRPSSIISLEKSDDILSSDIARAAVESTSRYYKSTSRVDATKYNSTIFWDKGVASTDGAGDIRCRSTSHLDGVQVSGNFEKGGHKRSRKNTRVSKNSTKRFSITNTVSASIKTKVKSGHKRSLSSNDVGPRGHTKQDLKNIRISGPLFTENSLGWTSMD</sequence>
<dbReference type="STRING" id="4955.A0A1G4MG91"/>
<feature type="domain" description="PI-PLC Y-box" evidence="4">
    <location>
        <begin position="1687"/>
        <end position="1730"/>
    </location>
</feature>
<feature type="compositionally biased region" description="Low complexity" evidence="1">
    <location>
        <begin position="459"/>
        <end position="525"/>
    </location>
</feature>
<dbReference type="InterPro" id="IPR001711">
    <property type="entry name" value="PLipase_C_Pinositol-sp_Y"/>
</dbReference>
<feature type="compositionally biased region" description="Polar residues" evidence="1">
    <location>
        <begin position="401"/>
        <end position="427"/>
    </location>
</feature>
<accession>A0A1G4MG91</accession>
<dbReference type="InterPro" id="IPR039295">
    <property type="entry name" value="MSB2"/>
</dbReference>
<evidence type="ECO:0000313" key="6">
    <source>
        <dbReference type="Proteomes" id="UP000190831"/>
    </source>
</evidence>
<dbReference type="GO" id="GO:0005576">
    <property type="term" value="C:extracellular region"/>
    <property type="evidence" value="ECO:0007669"/>
    <property type="project" value="TreeGrafter"/>
</dbReference>
<dbReference type="PANTHER" id="PTHR35778:SF1">
    <property type="entry name" value="SIGNALING MUCIN HKR1-RELATED"/>
    <property type="match status" value="1"/>
</dbReference>
<reference evidence="6" key="1">
    <citation type="submission" date="2016-03" db="EMBL/GenBank/DDBJ databases">
        <authorList>
            <person name="Devillers H."/>
        </authorList>
    </citation>
    <scope>NUCLEOTIDE SEQUENCE [LARGE SCALE GENOMIC DNA]</scope>
</reference>
<feature type="compositionally biased region" description="Polar residues" evidence="1">
    <location>
        <begin position="1516"/>
        <end position="1532"/>
    </location>
</feature>
<feature type="region of interest" description="Disordered" evidence="1">
    <location>
        <begin position="1516"/>
        <end position="1560"/>
    </location>
</feature>
<evidence type="ECO:0000256" key="1">
    <source>
        <dbReference type="SAM" id="MobiDB-lite"/>
    </source>
</evidence>
<keyword evidence="6" id="KW-1185">Reference proteome</keyword>
<feature type="compositionally biased region" description="Low complexity" evidence="1">
    <location>
        <begin position="866"/>
        <end position="881"/>
    </location>
</feature>
<feature type="compositionally biased region" description="Polar residues" evidence="1">
    <location>
        <begin position="552"/>
        <end position="563"/>
    </location>
</feature>
<feature type="chain" id="PRO_5009237368" evidence="3">
    <location>
        <begin position="26"/>
        <end position="1837"/>
    </location>
</feature>
<feature type="compositionally biased region" description="Low complexity" evidence="1">
    <location>
        <begin position="360"/>
        <end position="372"/>
    </location>
</feature>
<evidence type="ECO:0000256" key="2">
    <source>
        <dbReference type="SAM" id="Phobius"/>
    </source>
</evidence>
<dbReference type="GO" id="GO:0007232">
    <property type="term" value="P:osmosensory signaling pathway via Sho1 osmosensor"/>
    <property type="evidence" value="ECO:0007669"/>
    <property type="project" value="InterPro"/>
</dbReference>
<feature type="compositionally biased region" description="Gly residues" evidence="1">
    <location>
        <begin position="1191"/>
        <end position="1204"/>
    </location>
</feature>
<feature type="region of interest" description="Disordered" evidence="1">
    <location>
        <begin position="1655"/>
        <end position="1684"/>
    </location>
</feature>
<feature type="compositionally biased region" description="Low complexity" evidence="1">
    <location>
        <begin position="150"/>
        <end position="218"/>
    </location>
</feature>
<feature type="region of interest" description="Disordered" evidence="1">
    <location>
        <begin position="98"/>
        <end position="117"/>
    </location>
</feature>
<feature type="compositionally biased region" description="Polar residues" evidence="1">
    <location>
        <begin position="603"/>
        <end position="621"/>
    </location>
</feature>
<evidence type="ECO:0000313" key="5">
    <source>
        <dbReference type="EMBL" id="SCW02823.1"/>
    </source>
</evidence>
<organism evidence="5 6">
    <name type="scientific">Lachancea fermentati</name>
    <name type="common">Zygosaccharomyces fermentati</name>
    <dbReference type="NCBI Taxonomy" id="4955"/>
    <lineage>
        <taxon>Eukaryota</taxon>
        <taxon>Fungi</taxon>
        <taxon>Dikarya</taxon>
        <taxon>Ascomycota</taxon>
        <taxon>Saccharomycotina</taxon>
        <taxon>Saccharomycetes</taxon>
        <taxon>Saccharomycetales</taxon>
        <taxon>Saccharomycetaceae</taxon>
        <taxon>Lachancea</taxon>
    </lineage>
</organism>
<dbReference type="GO" id="GO:0005886">
    <property type="term" value="C:plasma membrane"/>
    <property type="evidence" value="ECO:0007669"/>
    <property type="project" value="InterPro"/>
</dbReference>